<reference evidence="2" key="1">
    <citation type="submission" date="2016-07" db="EMBL/GenBank/DDBJ databases">
        <title>Nontailed viruses are major unrecognized killers of bacteria in the ocean.</title>
        <authorList>
            <person name="Kauffman K."/>
            <person name="Hussain F."/>
            <person name="Yang J."/>
            <person name="Arevalo P."/>
            <person name="Brown J."/>
            <person name="Cutler M."/>
            <person name="Kelly L."/>
            <person name="Polz M.F."/>
        </authorList>
    </citation>
    <scope>NUCLEOTIDE SEQUENCE [LARGE SCALE GENOMIC DNA]</scope>
    <source>
        <strain evidence="2">10N.261.46.F8</strain>
    </source>
</reference>
<proteinExistence type="predicted"/>
<protein>
    <recommendedName>
        <fullName evidence="3">Glycosyl transferase family 1 domain-containing protein</fullName>
    </recommendedName>
</protein>
<evidence type="ECO:0008006" key="3">
    <source>
        <dbReference type="Google" id="ProtNLM"/>
    </source>
</evidence>
<accession>A0A2N7JUC7</accession>
<dbReference type="AlphaFoldDB" id="A0A2N7JUC7"/>
<evidence type="ECO:0000313" key="1">
    <source>
        <dbReference type="EMBL" id="PMM62534.1"/>
    </source>
</evidence>
<dbReference type="RefSeq" id="WP_102438652.1">
    <property type="nucleotide sequence ID" value="NZ_CAWNVI010000174.1"/>
</dbReference>
<evidence type="ECO:0000313" key="2">
    <source>
        <dbReference type="Proteomes" id="UP000235406"/>
    </source>
</evidence>
<name>A0A2N7JUC7_9VIBR</name>
<sequence>MGLLIVGSLPSPIGGVSTFCERYCWNKLNFGSNIEFIDLYEGGKNSPLLSRENFSYRNIASQSNFFVYFRLILLVFLFGNRDVYFNFSRSQAIYLVMVLSFMVRIRGGRSHLILHHGHLENNLGKYCNYIVNFVDCIFYLSKEQKKFYESIGFLNKLESIDSYLPPLYSGVSNVRPLFPRNVLVSGSDNEYYNVVSTLESLISVSKSRFIYLNISVVIYGRCNQKFKSRLRELCNFSDESPYYNVNIYQDLVEYEFIDLLSGQDLYIRNNSIDSFGIVVADAVNLGVKVLASNVCSRYVGANIFEYIDEASFIPFFLSFYDEQIPSFRVL</sequence>
<organism evidence="1 2">
    <name type="scientific">Vibrio lentus</name>
    <dbReference type="NCBI Taxonomy" id="136468"/>
    <lineage>
        <taxon>Bacteria</taxon>
        <taxon>Pseudomonadati</taxon>
        <taxon>Pseudomonadota</taxon>
        <taxon>Gammaproteobacteria</taxon>
        <taxon>Vibrionales</taxon>
        <taxon>Vibrionaceae</taxon>
        <taxon>Vibrio</taxon>
    </lineage>
</organism>
<dbReference type="SUPFAM" id="SSF53756">
    <property type="entry name" value="UDP-Glycosyltransferase/glycogen phosphorylase"/>
    <property type="match status" value="1"/>
</dbReference>
<dbReference type="EMBL" id="MCZK01000174">
    <property type="protein sequence ID" value="PMM62534.1"/>
    <property type="molecule type" value="Genomic_DNA"/>
</dbReference>
<comment type="caution">
    <text evidence="1">The sequence shown here is derived from an EMBL/GenBank/DDBJ whole genome shotgun (WGS) entry which is preliminary data.</text>
</comment>
<dbReference type="Proteomes" id="UP000235406">
    <property type="component" value="Unassembled WGS sequence"/>
</dbReference>
<gene>
    <name evidence="1" type="ORF">BCT49_18625</name>
</gene>
<dbReference type="OrthoDB" id="9062832at2"/>